<name>E9GVE3_DAPPU</name>
<dbReference type="HOGENOM" id="CLU_1338770_0_0_1"/>
<evidence type="ECO:0000313" key="2">
    <source>
        <dbReference type="EMBL" id="EFX76399.1"/>
    </source>
</evidence>
<feature type="signal peptide" evidence="1">
    <location>
        <begin position="1"/>
        <end position="27"/>
    </location>
</feature>
<reference evidence="2 3" key="1">
    <citation type="journal article" date="2011" name="Science">
        <title>The ecoresponsive genome of Daphnia pulex.</title>
        <authorList>
            <person name="Colbourne J.K."/>
            <person name="Pfrender M.E."/>
            <person name="Gilbert D."/>
            <person name="Thomas W.K."/>
            <person name="Tucker A."/>
            <person name="Oakley T.H."/>
            <person name="Tokishita S."/>
            <person name="Aerts A."/>
            <person name="Arnold G.J."/>
            <person name="Basu M.K."/>
            <person name="Bauer D.J."/>
            <person name="Caceres C.E."/>
            <person name="Carmel L."/>
            <person name="Casola C."/>
            <person name="Choi J.H."/>
            <person name="Detter J.C."/>
            <person name="Dong Q."/>
            <person name="Dusheyko S."/>
            <person name="Eads B.D."/>
            <person name="Frohlich T."/>
            <person name="Geiler-Samerotte K.A."/>
            <person name="Gerlach D."/>
            <person name="Hatcher P."/>
            <person name="Jogdeo S."/>
            <person name="Krijgsveld J."/>
            <person name="Kriventseva E.V."/>
            <person name="Kultz D."/>
            <person name="Laforsch C."/>
            <person name="Lindquist E."/>
            <person name="Lopez J."/>
            <person name="Manak J.R."/>
            <person name="Muller J."/>
            <person name="Pangilinan J."/>
            <person name="Patwardhan R.P."/>
            <person name="Pitluck S."/>
            <person name="Pritham E.J."/>
            <person name="Rechtsteiner A."/>
            <person name="Rho M."/>
            <person name="Rogozin I.B."/>
            <person name="Sakarya O."/>
            <person name="Salamov A."/>
            <person name="Schaack S."/>
            <person name="Shapiro H."/>
            <person name="Shiga Y."/>
            <person name="Skalitzky C."/>
            <person name="Smith Z."/>
            <person name="Souvorov A."/>
            <person name="Sung W."/>
            <person name="Tang Z."/>
            <person name="Tsuchiya D."/>
            <person name="Tu H."/>
            <person name="Vos H."/>
            <person name="Wang M."/>
            <person name="Wolf Y.I."/>
            <person name="Yamagata H."/>
            <person name="Yamada T."/>
            <person name="Ye Y."/>
            <person name="Shaw J.R."/>
            <person name="Andrews J."/>
            <person name="Crease T.J."/>
            <person name="Tang H."/>
            <person name="Lucas S.M."/>
            <person name="Robertson H.M."/>
            <person name="Bork P."/>
            <person name="Koonin E.V."/>
            <person name="Zdobnov E.M."/>
            <person name="Grigoriev I.V."/>
            <person name="Lynch M."/>
            <person name="Boore J.L."/>
        </authorList>
    </citation>
    <scope>NUCLEOTIDE SEQUENCE [LARGE SCALE GENOMIC DNA]</scope>
</reference>
<accession>E9GVE3</accession>
<proteinExistence type="predicted"/>
<dbReference type="KEGG" id="dpx:DAPPUDRAFT_106923"/>
<dbReference type="OrthoDB" id="6342110at2759"/>
<dbReference type="InParanoid" id="E9GVE3"/>
<dbReference type="Proteomes" id="UP000000305">
    <property type="component" value="Unassembled WGS sequence"/>
</dbReference>
<evidence type="ECO:0000313" key="3">
    <source>
        <dbReference type="Proteomes" id="UP000000305"/>
    </source>
</evidence>
<feature type="chain" id="PRO_5003241493" evidence="1">
    <location>
        <begin position="28"/>
        <end position="205"/>
    </location>
</feature>
<evidence type="ECO:0000256" key="1">
    <source>
        <dbReference type="SAM" id="SignalP"/>
    </source>
</evidence>
<organism evidence="2 3">
    <name type="scientific">Daphnia pulex</name>
    <name type="common">Water flea</name>
    <dbReference type="NCBI Taxonomy" id="6669"/>
    <lineage>
        <taxon>Eukaryota</taxon>
        <taxon>Metazoa</taxon>
        <taxon>Ecdysozoa</taxon>
        <taxon>Arthropoda</taxon>
        <taxon>Crustacea</taxon>
        <taxon>Branchiopoda</taxon>
        <taxon>Diplostraca</taxon>
        <taxon>Cladocera</taxon>
        <taxon>Anomopoda</taxon>
        <taxon>Daphniidae</taxon>
        <taxon>Daphnia</taxon>
    </lineage>
</organism>
<keyword evidence="3" id="KW-1185">Reference proteome</keyword>
<keyword evidence="1" id="KW-0732">Signal</keyword>
<dbReference type="EMBL" id="GL732568">
    <property type="protein sequence ID" value="EFX76399.1"/>
    <property type="molecule type" value="Genomic_DNA"/>
</dbReference>
<protein>
    <submittedName>
        <fullName evidence="2">Uncharacterized protein</fullName>
    </submittedName>
</protein>
<dbReference type="AlphaFoldDB" id="E9GVE3"/>
<gene>
    <name evidence="2" type="ORF">DAPPUDRAFT_106923</name>
</gene>
<sequence>MSVGKLPLVWVVGVLAVCCWIVSSGLAAGSREAVQSAAADTHLHPLNRLAALQQGPSRLVASKAMTTFVVYRTTIPTCSFTTSCAMINGAVTACRRLDRDVDIDAILPNKPVKVETTMAPEESPAIVFVPDILSSNEPRDVLVNGLLPGGSCGPAASLLAGSTFGVTIIYTRTIISDFTCLSSVTQTNTFTLAGCTPTGLVYCSP</sequence>